<sequence length="96" mass="11612">MIKQMSMQPQYVFVDDIKKYPNLIAQILLKDHDVSVIFEKRGRNVKYSFLKLHDQENLRLLDEAKNEHKRLKENGYNHEQGFEDFEQARKNINDYL</sequence>
<evidence type="ECO:0000313" key="1">
    <source>
        <dbReference type="EMBL" id="ETR72728.1"/>
    </source>
</evidence>
<protein>
    <submittedName>
        <fullName evidence="1">Uncharacterized protein</fullName>
    </submittedName>
</protein>
<accession>A0A1V1PD63</accession>
<dbReference type="EMBL" id="ATBP01000118">
    <property type="protein sequence ID" value="ETR72728.1"/>
    <property type="molecule type" value="Genomic_DNA"/>
</dbReference>
<name>A0A1V1PD63_9BACT</name>
<proteinExistence type="predicted"/>
<reference evidence="2" key="1">
    <citation type="submission" date="2012-11" db="EMBL/GenBank/DDBJ databases">
        <authorList>
            <person name="Lucero-Rivera Y.E."/>
            <person name="Tovar-Ramirez D."/>
        </authorList>
    </citation>
    <scope>NUCLEOTIDE SEQUENCE [LARGE SCALE GENOMIC DNA]</scope>
    <source>
        <strain evidence="2">Araruama</strain>
    </source>
</reference>
<evidence type="ECO:0000313" key="2">
    <source>
        <dbReference type="Proteomes" id="UP000189670"/>
    </source>
</evidence>
<comment type="caution">
    <text evidence="1">The sequence shown here is derived from an EMBL/GenBank/DDBJ whole genome shotgun (WGS) entry which is preliminary data.</text>
</comment>
<dbReference type="Proteomes" id="UP000189670">
    <property type="component" value="Unassembled WGS sequence"/>
</dbReference>
<dbReference type="AlphaFoldDB" id="A0A1V1PD63"/>
<organism evidence="1 2">
    <name type="scientific">Candidatus Magnetoglobus multicellularis str. Araruama</name>
    <dbReference type="NCBI Taxonomy" id="890399"/>
    <lineage>
        <taxon>Bacteria</taxon>
        <taxon>Pseudomonadati</taxon>
        <taxon>Thermodesulfobacteriota</taxon>
        <taxon>Desulfobacteria</taxon>
        <taxon>Desulfobacterales</taxon>
        <taxon>Desulfobacteraceae</taxon>
        <taxon>Candidatus Magnetoglobus</taxon>
    </lineage>
</organism>
<gene>
    <name evidence="1" type="ORF">OMM_07356</name>
</gene>